<dbReference type="AlphaFoldDB" id="A0A1D2QRS3"/>
<dbReference type="HAMAP" id="MF_02128">
    <property type="entry name" value="TMP_kinase"/>
    <property type="match status" value="1"/>
</dbReference>
<dbReference type="Gene3D" id="3.90.650.10">
    <property type="entry name" value="PurM-like C-terminal domain"/>
    <property type="match status" value="1"/>
</dbReference>
<comment type="miscellaneous">
    <text evidence="2">Reaction mechanism of ThiL seems to utilize a direct, inline transfer of the gamma-phosphate of ATP to TMP rather than a phosphorylated enzyme intermediate.</text>
</comment>
<dbReference type="Proteomes" id="UP000242502">
    <property type="component" value="Unassembled WGS sequence"/>
</dbReference>
<evidence type="ECO:0000313" key="6">
    <source>
        <dbReference type="Proteomes" id="UP000242502"/>
    </source>
</evidence>
<dbReference type="CDD" id="cd02194">
    <property type="entry name" value="ThiL"/>
    <property type="match status" value="1"/>
</dbReference>
<dbReference type="InterPro" id="IPR036921">
    <property type="entry name" value="PurM-like_N_sf"/>
</dbReference>
<reference evidence="5 6" key="1">
    <citation type="journal article" date="2016" name="Appl. Environ. Microbiol.">
        <title>Lack of Overt Genome Reduction in the Bryostatin-Producing Bryozoan Symbiont "Candidatus Endobugula sertula".</title>
        <authorList>
            <person name="Miller I.J."/>
            <person name="Vanee N."/>
            <person name="Fong S.S."/>
            <person name="Lim-Fong G.E."/>
            <person name="Kwan J.C."/>
        </authorList>
    </citation>
    <scope>NUCLEOTIDE SEQUENCE [LARGE SCALE GENOMIC DNA]</scope>
    <source>
        <strain evidence="5">AB1-4</strain>
    </source>
</reference>
<dbReference type="InterPro" id="IPR006283">
    <property type="entry name" value="ThiL-like"/>
</dbReference>
<feature type="binding site" evidence="2">
    <location>
        <position position="323"/>
    </location>
    <ligand>
        <name>substrate</name>
    </ligand>
</feature>
<feature type="binding site" evidence="2">
    <location>
        <position position="214"/>
    </location>
    <ligand>
        <name>Mg(2+)</name>
        <dbReference type="ChEBI" id="CHEBI:18420"/>
        <label>5</label>
    </ligand>
</feature>
<comment type="function">
    <text evidence="2">Catalyzes the ATP-dependent phosphorylation of thiamine-monophosphate (TMP) to form thiamine-pyrophosphate (TPP), the active form of vitamin B1.</text>
</comment>
<dbReference type="Gene3D" id="3.30.1330.10">
    <property type="entry name" value="PurM-like, N-terminal domain"/>
    <property type="match status" value="1"/>
</dbReference>
<dbReference type="GO" id="GO:0009229">
    <property type="term" value="P:thiamine diphosphate biosynthetic process"/>
    <property type="evidence" value="ECO:0007669"/>
    <property type="project" value="UniProtKB-UniRule"/>
</dbReference>
<dbReference type="SUPFAM" id="SSF55326">
    <property type="entry name" value="PurM N-terminal domain-like"/>
    <property type="match status" value="1"/>
</dbReference>
<feature type="binding site" evidence="2">
    <location>
        <position position="261"/>
    </location>
    <ligand>
        <name>substrate</name>
    </ligand>
</feature>
<feature type="binding site" evidence="2">
    <location>
        <position position="47"/>
    </location>
    <ligand>
        <name>Mg(2+)</name>
        <dbReference type="ChEBI" id="CHEBI:18420"/>
        <label>2</label>
    </ligand>
</feature>
<dbReference type="InterPro" id="IPR036676">
    <property type="entry name" value="PurM-like_C_sf"/>
</dbReference>
<comment type="caution">
    <text evidence="2">Lacks conserved residue(s) required for the propagation of feature annotation.</text>
</comment>
<keyword evidence="2" id="KW-0547">Nucleotide-binding</keyword>
<keyword evidence="2" id="KW-0808">Transferase</keyword>
<comment type="pathway">
    <text evidence="2">Cofactor biosynthesis; thiamine diphosphate biosynthesis; thiamine diphosphate from thiamine phosphate: step 1/1.</text>
</comment>
<sequence length="328" mass="35652">MPLNEFDIINQYFNRAIAPESAVIKGIGDDGAIVSPTVGKQLVMSVDTMVAGCHFPENTSPFNIGSRALCTSLSDLAAMGAKPLWFTLGLTLPESYNEWLEQFSAGLFSIADRYHCELIGGDITRGPLTITIQVHGEVFPDTILRRDGAVAGDQVFVTGPLGDGAAALAALQNEISISLEDHHYLSKRFYSPEPQIIAGQTIAALAHSAIDISDGLLADAAHIAKASGVAIVLHIDRIPTAKALKNVDRERRLRWLLTGGDDYQLLFTVAAKRVGELADLISQKHIHAYCIGEVRADNSGQYHVRCFDQGQRYHIGKCHESGYQHFTT</sequence>
<feature type="domain" description="PurM-like C-terminal" evidence="4">
    <location>
        <begin position="151"/>
        <end position="302"/>
    </location>
</feature>
<dbReference type="Pfam" id="PF00586">
    <property type="entry name" value="AIRS"/>
    <property type="match status" value="1"/>
</dbReference>
<feature type="binding site" evidence="2">
    <location>
        <position position="30"/>
    </location>
    <ligand>
        <name>Mg(2+)</name>
        <dbReference type="ChEBI" id="CHEBI:18420"/>
        <label>4</label>
    </ligand>
</feature>
<protein>
    <recommendedName>
        <fullName evidence="2">Thiamine-monophosphate kinase</fullName>
        <shortName evidence="2">TMP kinase</shortName>
        <shortName evidence="2">Thiamine-phosphate kinase</shortName>
        <ecNumber evidence="2">2.7.4.16</ecNumber>
    </recommendedName>
</protein>
<accession>A0A1D2QRS3</accession>
<keyword evidence="2 5" id="KW-0418">Kinase</keyword>
<dbReference type="GO" id="GO:0005524">
    <property type="term" value="F:ATP binding"/>
    <property type="evidence" value="ECO:0007669"/>
    <property type="project" value="UniProtKB-UniRule"/>
</dbReference>
<name>A0A1D2QRS3_9GAMM</name>
<dbReference type="GO" id="GO:0000287">
    <property type="term" value="F:magnesium ion binding"/>
    <property type="evidence" value="ECO:0007669"/>
    <property type="project" value="UniProtKB-UniRule"/>
</dbReference>
<dbReference type="PIRSF" id="PIRSF005303">
    <property type="entry name" value="Thiam_monoph_kin"/>
    <property type="match status" value="1"/>
</dbReference>
<keyword evidence="2" id="KW-0479">Metal-binding</keyword>
<dbReference type="NCBIfam" id="TIGR01379">
    <property type="entry name" value="thiL"/>
    <property type="match status" value="1"/>
</dbReference>
<feature type="binding site" evidence="2">
    <location>
        <begin position="121"/>
        <end position="122"/>
    </location>
    <ligand>
        <name>ATP</name>
        <dbReference type="ChEBI" id="CHEBI:30616"/>
    </ligand>
</feature>
<feature type="domain" description="PurM-like N-terminal" evidence="3">
    <location>
        <begin position="28"/>
        <end position="138"/>
    </location>
</feature>
<feature type="binding site" evidence="2">
    <location>
        <position position="146"/>
    </location>
    <ligand>
        <name>ATP</name>
        <dbReference type="ChEBI" id="CHEBI:30616"/>
    </ligand>
</feature>
<organism evidence="5 6">
    <name type="scientific">Candidatus Endobugula sertula</name>
    <name type="common">Bugula neritina bacterial symbiont</name>
    <dbReference type="NCBI Taxonomy" id="62101"/>
    <lineage>
        <taxon>Bacteria</taxon>
        <taxon>Pseudomonadati</taxon>
        <taxon>Pseudomonadota</taxon>
        <taxon>Gammaproteobacteria</taxon>
        <taxon>Cellvibrionales</taxon>
        <taxon>Cellvibrionaceae</taxon>
        <taxon>Candidatus Endobugula</taxon>
    </lineage>
</organism>
<keyword evidence="1 2" id="KW-0784">Thiamine biosynthesis</keyword>
<proteinExistence type="inferred from homology"/>
<keyword evidence="2" id="KW-0067">ATP-binding</keyword>
<gene>
    <name evidence="2" type="primary">thiL</name>
    <name evidence="5" type="ORF">AB835_04480</name>
</gene>
<dbReference type="EC" id="2.7.4.16" evidence="2"/>
<dbReference type="EMBL" id="MDLC01000011">
    <property type="protein sequence ID" value="ODS24289.1"/>
    <property type="molecule type" value="Genomic_DNA"/>
</dbReference>
<feature type="binding site" evidence="2">
    <location>
        <position position="47"/>
    </location>
    <ligand>
        <name>Mg(2+)</name>
        <dbReference type="ChEBI" id="CHEBI:18420"/>
        <label>1</label>
    </ligand>
</feature>
<evidence type="ECO:0000256" key="1">
    <source>
        <dbReference type="ARBA" id="ARBA00022977"/>
    </source>
</evidence>
<feature type="binding site" evidence="2">
    <location>
        <position position="75"/>
    </location>
    <ligand>
        <name>Mg(2+)</name>
        <dbReference type="ChEBI" id="CHEBI:18420"/>
        <label>4</label>
    </ligand>
</feature>
<dbReference type="PANTHER" id="PTHR30270:SF0">
    <property type="entry name" value="THIAMINE-MONOPHOSPHATE KINASE"/>
    <property type="match status" value="1"/>
</dbReference>
<dbReference type="SUPFAM" id="SSF56042">
    <property type="entry name" value="PurM C-terminal domain-like"/>
    <property type="match status" value="1"/>
</dbReference>
<feature type="binding site" evidence="2">
    <location>
        <position position="75"/>
    </location>
    <ligand>
        <name>Mg(2+)</name>
        <dbReference type="ChEBI" id="CHEBI:18420"/>
        <label>3</label>
    </ligand>
</feature>
<dbReference type="Pfam" id="PF02769">
    <property type="entry name" value="AIRS_C"/>
    <property type="match status" value="1"/>
</dbReference>
<comment type="caution">
    <text evidence="5">The sequence shown here is derived from an EMBL/GenBank/DDBJ whole genome shotgun (WGS) entry which is preliminary data.</text>
</comment>
<feature type="binding site" evidence="2">
    <location>
        <position position="75"/>
    </location>
    <ligand>
        <name>Mg(2+)</name>
        <dbReference type="ChEBI" id="CHEBI:18420"/>
        <label>2</label>
    </ligand>
</feature>
<feature type="binding site" evidence="2">
    <location>
        <position position="211"/>
    </location>
    <ligand>
        <name>Mg(2+)</name>
        <dbReference type="ChEBI" id="CHEBI:18420"/>
        <label>3</label>
    </ligand>
</feature>
<dbReference type="GO" id="GO:0009030">
    <property type="term" value="F:thiamine-phosphate kinase activity"/>
    <property type="evidence" value="ECO:0007669"/>
    <property type="project" value="UniProtKB-UniRule"/>
</dbReference>
<dbReference type="UniPathway" id="UPA00060">
    <property type="reaction ID" value="UER00142"/>
</dbReference>
<evidence type="ECO:0000256" key="2">
    <source>
        <dbReference type="HAMAP-Rule" id="MF_02128"/>
    </source>
</evidence>
<dbReference type="STRING" id="62101.AB835_04480"/>
<feature type="binding site" evidence="2">
    <location>
        <position position="45"/>
    </location>
    <ligand>
        <name>Mg(2+)</name>
        <dbReference type="ChEBI" id="CHEBI:18420"/>
        <label>4</label>
    </ligand>
</feature>
<evidence type="ECO:0000313" key="5">
    <source>
        <dbReference type="EMBL" id="ODS24289.1"/>
    </source>
</evidence>
<feature type="binding site" evidence="2">
    <location>
        <position position="122"/>
    </location>
    <ligand>
        <name>Mg(2+)</name>
        <dbReference type="ChEBI" id="CHEBI:18420"/>
        <label>1</label>
    </ligand>
</feature>
<dbReference type="PANTHER" id="PTHR30270">
    <property type="entry name" value="THIAMINE-MONOPHOSPHATE KINASE"/>
    <property type="match status" value="1"/>
</dbReference>
<evidence type="ECO:0000259" key="3">
    <source>
        <dbReference type="Pfam" id="PF00586"/>
    </source>
</evidence>
<feature type="binding site" evidence="2">
    <location>
        <position position="213"/>
    </location>
    <ligand>
        <name>ATP</name>
        <dbReference type="ChEBI" id="CHEBI:30616"/>
    </ligand>
</feature>
<feature type="binding site" evidence="2">
    <location>
        <position position="54"/>
    </location>
    <ligand>
        <name>substrate</name>
    </ligand>
</feature>
<feature type="binding site" evidence="2">
    <location>
        <position position="30"/>
    </location>
    <ligand>
        <name>Mg(2+)</name>
        <dbReference type="ChEBI" id="CHEBI:18420"/>
        <label>3</label>
    </ligand>
</feature>
<dbReference type="InterPro" id="IPR016188">
    <property type="entry name" value="PurM-like_N"/>
</dbReference>
<comment type="catalytic activity">
    <reaction evidence="2">
        <text>thiamine phosphate + ATP = thiamine diphosphate + ADP</text>
        <dbReference type="Rhea" id="RHEA:15913"/>
        <dbReference type="ChEBI" id="CHEBI:30616"/>
        <dbReference type="ChEBI" id="CHEBI:37575"/>
        <dbReference type="ChEBI" id="CHEBI:58937"/>
        <dbReference type="ChEBI" id="CHEBI:456216"/>
        <dbReference type="EC" id="2.7.4.16"/>
    </reaction>
</comment>
<dbReference type="GO" id="GO:0009228">
    <property type="term" value="P:thiamine biosynthetic process"/>
    <property type="evidence" value="ECO:0007669"/>
    <property type="project" value="UniProtKB-KW"/>
</dbReference>
<evidence type="ECO:0000259" key="4">
    <source>
        <dbReference type="Pfam" id="PF02769"/>
    </source>
</evidence>
<dbReference type="InterPro" id="IPR010918">
    <property type="entry name" value="PurM-like_C_dom"/>
</dbReference>
<keyword evidence="2" id="KW-0460">Magnesium</keyword>
<comment type="similarity">
    <text evidence="2">Belongs to the thiamine-monophosphate kinase family.</text>
</comment>